<dbReference type="PANTHER" id="PTHR33361">
    <property type="entry name" value="GLR0591 PROTEIN"/>
    <property type="match status" value="1"/>
</dbReference>
<name>A0ABV8V0N7_9GAMM</name>
<protein>
    <submittedName>
        <fullName evidence="2">DUF885 domain-containing protein</fullName>
    </submittedName>
</protein>
<dbReference type="InterPro" id="IPR010281">
    <property type="entry name" value="DUF885"/>
</dbReference>
<proteinExistence type="predicted"/>
<dbReference type="RefSeq" id="WP_290264461.1">
    <property type="nucleotide sequence ID" value="NZ_JAUFQG010000006.1"/>
</dbReference>
<dbReference type="Proteomes" id="UP001595840">
    <property type="component" value="Unassembled WGS sequence"/>
</dbReference>
<accession>A0ABV8V0N7</accession>
<organism evidence="2 3">
    <name type="scientific">Simiduia curdlanivorans</name>
    <dbReference type="NCBI Taxonomy" id="1492769"/>
    <lineage>
        <taxon>Bacteria</taxon>
        <taxon>Pseudomonadati</taxon>
        <taxon>Pseudomonadota</taxon>
        <taxon>Gammaproteobacteria</taxon>
        <taxon>Cellvibrionales</taxon>
        <taxon>Cellvibrionaceae</taxon>
        <taxon>Simiduia</taxon>
    </lineage>
</organism>
<feature type="chain" id="PRO_5045652790" evidence="1">
    <location>
        <begin position="22"/>
        <end position="614"/>
    </location>
</feature>
<evidence type="ECO:0000313" key="2">
    <source>
        <dbReference type="EMBL" id="MFC4360707.1"/>
    </source>
</evidence>
<feature type="signal peptide" evidence="1">
    <location>
        <begin position="1"/>
        <end position="21"/>
    </location>
</feature>
<sequence>MPQRVSWVIYWVLASLLWACAAPESGVSKAADGEAQAAEAVRLNAWFQTNFEADLQRYPEYKTYLGMTDDLVAYGRWNDPSEAFQAESVALTKARLNDMRELFDVHALPHQSQVSFKFAEFSAVNALAQAEFDDQGYVFTQFFGPHSDMSTLLIGYQKVENVGQAEAYLSRLEGFGPTLQTHIDIAQSRAAKGVLPPRFAYPVVIETSKGMITGQPFDSSDKDSPLWADIKTKVNALGIDSAAKTALLARAKDSLLTSVQPAYQRLIAVMESHEKLAGSEDGIWKLPRGKAYYEAQLANYTTRDDMTAAQIHQLGLAEVERIHGEMRDIIKRVNFNGDLQAFFKHLRESDEFYYSDDEAGRQRYLSEAKAYIDNIMLKAPSYFGALPKAELDVRAVEAYRIESATGAFYEPGSLDGKRPGAYYVNLSQMRELPVYQMESLAYHEGAPGHHFQSTIAQELQDVPMFQKLTWYSAYGEGWALYAEKLGKDMGEFSDPYQDFGRLSYEVFRAARLVVDTGIHSKRWTEKQAQDYMLSATPMTFGDIENEVRRYIVWPGQAVSYKIGMLTILELRDKAMQALGDDFSYGEFHDVVLTNGSVPLTLLSEEVDGWIASKL</sequence>
<keyword evidence="1" id="KW-0732">Signal</keyword>
<comment type="caution">
    <text evidence="2">The sequence shown here is derived from an EMBL/GenBank/DDBJ whole genome shotgun (WGS) entry which is preliminary data.</text>
</comment>
<dbReference type="EMBL" id="JBHSCX010000001">
    <property type="protein sequence ID" value="MFC4360707.1"/>
    <property type="molecule type" value="Genomic_DNA"/>
</dbReference>
<dbReference type="Pfam" id="PF05960">
    <property type="entry name" value="DUF885"/>
    <property type="match status" value="1"/>
</dbReference>
<dbReference type="PANTHER" id="PTHR33361:SF16">
    <property type="entry name" value="DUF885 DOMAIN-CONTAINING PROTEIN"/>
    <property type="match status" value="1"/>
</dbReference>
<evidence type="ECO:0000256" key="1">
    <source>
        <dbReference type="SAM" id="SignalP"/>
    </source>
</evidence>
<keyword evidence="3" id="KW-1185">Reference proteome</keyword>
<gene>
    <name evidence="2" type="ORF">ACFOX3_00260</name>
</gene>
<reference evidence="3" key="1">
    <citation type="journal article" date="2019" name="Int. J. Syst. Evol. Microbiol.">
        <title>The Global Catalogue of Microorganisms (GCM) 10K type strain sequencing project: providing services to taxonomists for standard genome sequencing and annotation.</title>
        <authorList>
            <consortium name="The Broad Institute Genomics Platform"/>
            <consortium name="The Broad Institute Genome Sequencing Center for Infectious Disease"/>
            <person name="Wu L."/>
            <person name="Ma J."/>
        </authorList>
    </citation>
    <scope>NUCLEOTIDE SEQUENCE [LARGE SCALE GENOMIC DNA]</scope>
    <source>
        <strain evidence="3">CECT 8570</strain>
    </source>
</reference>
<evidence type="ECO:0000313" key="3">
    <source>
        <dbReference type="Proteomes" id="UP001595840"/>
    </source>
</evidence>